<evidence type="ECO:0000256" key="1">
    <source>
        <dbReference type="ARBA" id="ARBA00022555"/>
    </source>
</evidence>
<dbReference type="GO" id="GO:0000049">
    <property type="term" value="F:tRNA binding"/>
    <property type="evidence" value="ECO:0007669"/>
    <property type="project" value="UniProtKB-UniRule"/>
</dbReference>
<evidence type="ECO:0000256" key="5">
    <source>
        <dbReference type="ARBA" id="ARBA00022694"/>
    </source>
</evidence>
<dbReference type="InterPro" id="IPR001537">
    <property type="entry name" value="SpoU_MeTrfase"/>
</dbReference>
<keyword evidence="6 7" id="KW-0694">RNA-binding</keyword>
<protein>
    <recommendedName>
        <fullName evidence="7">tRNA (guanosine(18)-2'-O)-methyltransferase</fullName>
        <ecNumber evidence="7">2.1.1.34</ecNumber>
    </recommendedName>
    <alternativeName>
        <fullName evidence="7">tRNA [Gm18] methyltransferase</fullName>
    </alternativeName>
</protein>
<dbReference type="CDD" id="cd18092">
    <property type="entry name" value="SpoU-like_TrmH"/>
    <property type="match status" value="1"/>
</dbReference>
<dbReference type="PANTHER" id="PTHR43453:SF1">
    <property type="entry name" value="TRNA_RRNA METHYLTRANSFERASE SPOU TYPE DOMAIN-CONTAINING PROTEIN"/>
    <property type="match status" value="1"/>
</dbReference>
<evidence type="ECO:0000256" key="3">
    <source>
        <dbReference type="ARBA" id="ARBA00022679"/>
    </source>
</evidence>
<feature type="domain" description="tRNA/rRNA methyltransferase SpoU type" evidence="8">
    <location>
        <begin position="32"/>
        <end position="176"/>
    </location>
</feature>
<dbReference type="HAMAP" id="MF_02060">
    <property type="entry name" value="tRNA_methyltr_TrmH"/>
    <property type="match status" value="1"/>
</dbReference>
<dbReference type="AlphaFoldDB" id="A0A5K7S5C7"/>
<keyword evidence="10" id="KW-1185">Reference proteome</keyword>
<comment type="function">
    <text evidence="7">Catalyzes the 2'-O methylation of guanosine at position 18 in tRNA.</text>
</comment>
<evidence type="ECO:0000313" key="10">
    <source>
        <dbReference type="Proteomes" id="UP001193389"/>
    </source>
</evidence>
<dbReference type="GO" id="GO:0141100">
    <property type="term" value="F:tRNA (guanine(18)-2'-O)-methyltransferase activity"/>
    <property type="evidence" value="ECO:0007669"/>
    <property type="project" value="UniProtKB-UniRule"/>
</dbReference>
<dbReference type="KEGG" id="anf:AQPE_0887"/>
<dbReference type="Gene3D" id="3.40.1280.10">
    <property type="match status" value="1"/>
</dbReference>
<comment type="similarity">
    <text evidence="7">Belongs to the class IV-like SAM-binding methyltransferase superfamily. RNA methyltransferase TrmH family.</text>
</comment>
<dbReference type="InterPro" id="IPR029028">
    <property type="entry name" value="Alpha/beta_knot_MTases"/>
</dbReference>
<evidence type="ECO:0000313" key="9">
    <source>
        <dbReference type="EMBL" id="BBE16743.1"/>
    </source>
</evidence>
<evidence type="ECO:0000256" key="7">
    <source>
        <dbReference type="HAMAP-Rule" id="MF_02060"/>
    </source>
</evidence>
<dbReference type="SUPFAM" id="SSF75217">
    <property type="entry name" value="alpha/beta knot"/>
    <property type="match status" value="1"/>
</dbReference>
<comment type="caution">
    <text evidence="7">Lacks conserved residue(s) required for the propagation of feature annotation.</text>
</comment>
<comment type="catalytic activity">
    <reaction evidence="7">
        <text>guanosine(18) in tRNA + S-adenosyl-L-methionine = 2'-O-methylguanosine(18) in tRNA + S-adenosyl-L-homocysteine + H(+)</text>
        <dbReference type="Rhea" id="RHEA:20077"/>
        <dbReference type="Rhea" id="RHEA-COMP:10190"/>
        <dbReference type="Rhea" id="RHEA-COMP:10192"/>
        <dbReference type="ChEBI" id="CHEBI:15378"/>
        <dbReference type="ChEBI" id="CHEBI:57856"/>
        <dbReference type="ChEBI" id="CHEBI:59789"/>
        <dbReference type="ChEBI" id="CHEBI:74269"/>
        <dbReference type="ChEBI" id="CHEBI:74445"/>
        <dbReference type="EC" id="2.1.1.34"/>
    </reaction>
</comment>
<dbReference type="RefSeq" id="WP_318349789.1">
    <property type="nucleotide sequence ID" value="NZ_AP018694.1"/>
</dbReference>
<evidence type="ECO:0000256" key="2">
    <source>
        <dbReference type="ARBA" id="ARBA00022603"/>
    </source>
</evidence>
<dbReference type="InterPro" id="IPR029026">
    <property type="entry name" value="tRNA_m1G_MTases_N"/>
</dbReference>
<evidence type="ECO:0000256" key="6">
    <source>
        <dbReference type="ARBA" id="ARBA00022884"/>
    </source>
</evidence>
<dbReference type="EMBL" id="AP018694">
    <property type="protein sequence ID" value="BBE16743.1"/>
    <property type="molecule type" value="Genomic_DNA"/>
</dbReference>
<keyword evidence="2 7" id="KW-0489">Methyltransferase</keyword>
<reference evidence="9" key="1">
    <citation type="journal article" date="2020" name="Int. J. Syst. Evol. Microbiol.">
        <title>Aquipluma nitroreducens gen. nov. sp. nov., a novel facultatively anaerobic bacterium isolated from a freshwater lake.</title>
        <authorList>
            <person name="Watanabe M."/>
            <person name="Kojima H."/>
            <person name="Fukui M."/>
        </authorList>
    </citation>
    <scope>NUCLEOTIDE SEQUENCE</scope>
    <source>
        <strain evidence="9">MeG22</strain>
    </source>
</reference>
<name>A0A5K7S5C7_9BACT</name>
<dbReference type="PANTHER" id="PTHR43453">
    <property type="entry name" value="RRNA METHYLASE-LIKE"/>
    <property type="match status" value="1"/>
</dbReference>
<accession>A0A5K7S5C7</accession>
<keyword evidence="3 7" id="KW-0808">Transferase</keyword>
<dbReference type="InterPro" id="IPR033671">
    <property type="entry name" value="TrmH"/>
</dbReference>
<keyword evidence="4 7" id="KW-0949">S-adenosyl-L-methionine</keyword>
<sequence length="224" mass="25521">MDADLIQFLSGFITPERLTLFNKILSQRTNYLTVVLEDLYQTQNTSAVVRTADCFGIQNVHVIENKHAFEVNPDVVRGASNWVSVIQHNGTAMNTPEALQKLRSEGYRIVVATPHDHDVALENFDLEKGKAAIVFGCERPGLTEWAMKEADEYMKIPMVGFTESLNVSVAVAVTLHHLTHQLRNHTDIDWHLTDIEKQEILLNWLRTSIKRVDLLEAKFEELNK</sequence>
<gene>
    <name evidence="7" type="primary">trmH</name>
    <name evidence="9" type="ORF">AQPE_0887</name>
</gene>
<organism evidence="9 10">
    <name type="scientific">Aquipluma nitroreducens</name>
    <dbReference type="NCBI Taxonomy" id="2010828"/>
    <lineage>
        <taxon>Bacteria</taxon>
        <taxon>Pseudomonadati</taxon>
        <taxon>Bacteroidota</taxon>
        <taxon>Bacteroidia</taxon>
        <taxon>Marinilabiliales</taxon>
        <taxon>Prolixibacteraceae</taxon>
        <taxon>Aquipluma</taxon>
    </lineage>
</organism>
<proteinExistence type="inferred from homology"/>
<keyword evidence="5 7" id="KW-0819">tRNA processing</keyword>
<feature type="binding site" evidence="7">
    <location>
        <position position="165"/>
    </location>
    <ligand>
        <name>S-adenosyl-L-methionine</name>
        <dbReference type="ChEBI" id="CHEBI:59789"/>
    </ligand>
</feature>
<feature type="binding site" evidence="7">
    <location>
        <position position="156"/>
    </location>
    <ligand>
        <name>S-adenosyl-L-methionine</name>
        <dbReference type="ChEBI" id="CHEBI:59789"/>
    </ligand>
</feature>
<keyword evidence="1 7" id="KW-0820">tRNA-binding</keyword>
<dbReference type="EC" id="2.1.1.34" evidence="7"/>
<dbReference type="Pfam" id="PF00588">
    <property type="entry name" value="SpoU_methylase"/>
    <property type="match status" value="1"/>
</dbReference>
<dbReference type="Proteomes" id="UP001193389">
    <property type="component" value="Chromosome"/>
</dbReference>
<evidence type="ECO:0000259" key="8">
    <source>
        <dbReference type="Pfam" id="PF00588"/>
    </source>
</evidence>
<evidence type="ECO:0000256" key="4">
    <source>
        <dbReference type="ARBA" id="ARBA00022691"/>
    </source>
</evidence>
<dbReference type="GO" id="GO:0002938">
    <property type="term" value="P:tRNA guanine ribose methylation"/>
    <property type="evidence" value="ECO:0007669"/>
    <property type="project" value="UniProtKB-UniRule"/>
</dbReference>